<dbReference type="AlphaFoldDB" id="A0A443K7Y9"/>
<dbReference type="RefSeq" id="WP_128237560.1">
    <property type="nucleotide sequence ID" value="NZ_SAUX01000013.1"/>
</dbReference>
<evidence type="ECO:0000313" key="1">
    <source>
        <dbReference type="EMBL" id="RWR28842.1"/>
    </source>
</evidence>
<reference evidence="1 2" key="1">
    <citation type="submission" date="2019-01" db="EMBL/GenBank/DDBJ databases">
        <title>Sinorhodobacter populi sp. nov. isolated from the symptomatic bark tissue of Populus euramericana canker.</title>
        <authorList>
            <person name="Xu G."/>
        </authorList>
    </citation>
    <scope>NUCLEOTIDE SEQUENCE [LARGE SCALE GENOMIC DNA]</scope>
    <source>
        <strain evidence="1 2">D19-10-3-21</strain>
    </source>
</reference>
<gene>
    <name evidence="1" type="ORF">D2T31_12070</name>
</gene>
<accession>A0A443K7Y9</accession>
<proteinExistence type="predicted"/>
<organism evidence="1 2">
    <name type="scientific">Paenirhodobacter populi</name>
    <dbReference type="NCBI Taxonomy" id="2306993"/>
    <lineage>
        <taxon>Bacteria</taxon>
        <taxon>Pseudomonadati</taxon>
        <taxon>Pseudomonadota</taxon>
        <taxon>Alphaproteobacteria</taxon>
        <taxon>Rhodobacterales</taxon>
        <taxon>Rhodobacter group</taxon>
        <taxon>Paenirhodobacter</taxon>
    </lineage>
</organism>
<dbReference type="EMBL" id="SAUX01000013">
    <property type="protein sequence ID" value="RWR28842.1"/>
    <property type="molecule type" value="Genomic_DNA"/>
</dbReference>
<name>A0A443K7Y9_9RHOB</name>
<sequence>MNAHTDNTLPGLRASTALAQHNNYWLAIRQAGKEARLSLTDAIAAFVKYEDAEGGSTAPERAFSNFTRTIKAQLGLSNKQADDMESSRDRLDVIVLDALRLIEGSCAEIIWEGMEKQRSRREIKDAVKAFAKDVAGSISGVRKRSYFEGKKVQ</sequence>
<dbReference type="Proteomes" id="UP000285295">
    <property type="component" value="Unassembled WGS sequence"/>
</dbReference>
<comment type="caution">
    <text evidence="1">The sequence shown here is derived from an EMBL/GenBank/DDBJ whole genome shotgun (WGS) entry which is preliminary data.</text>
</comment>
<protein>
    <submittedName>
        <fullName evidence="1">Uncharacterized protein</fullName>
    </submittedName>
</protein>
<evidence type="ECO:0000313" key="2">
    <source>
        <dbReference type="Proteomes" id="UP000285295"/>
    </source>
</evidence>
<reference evidence="1 2" key="2">
    <citation type="submission" date="2019-01" db="EMBL/GenBank/DDBJ databases">
        <authorList>
            <person name="Li Y."/>
        </authorList>
    </citation>
    <scope>NUCLEOTIDE SEQUENCE [LARGE SCALE GENOMIC DNA]</scope>
    <source>
        <strain evidence="1 2">D19-10-3-21</strain>
    </source>
</reference>